<gene>
    <name evidence="1" type="ORF">THIOM_001952</name>
</gene>
<dbReference type="Proteomes" id="UP000076962">
    <property type="component" value="Unassembled WGS sequence"/>
</dbReference>
<sequence>MTTEAGLRSLMMKSPPTRFIGNSRSVMATEQLRIGLGGSLRRLNILRLNSSVKFLDLVLTLTWPPA</sequence>
<dbReference type="AlphaFoldDB" id="A0A176S2H8"/>
<name>A0A176S2H8_9GAMM</name>
<organism evidence="1 2">
    <name type="scientific">Candidatus Thiomargarita nelsonii</name>
    <dbReference type="NCBI Taxonomy" id="1003181"/>
    <lineage>
        <taxon>Bacteria</taxon>
        <taxon>Pseudomonadati</taxon>
        <taxon>Pseudomonadota</taxon>
        <taxon>Gammaproteobacteria</taxon>
        <taxon>Thiotrichales</taxon>
        <taxon>Thiotrichaceae</taxon>
        <taxon>Thiomargarita</taxon>
    </lineage>
</organism>
<evidence type="ECO:0000313" key="1">
    <source>
        <dbReference type="EMBL" id="OAD22253.1"/>
    </source>
</evidence>
<dbReference type="EMBL" id="LUTY01001073">
    <property type="protein sequence ID" value="OAD22253.1"/>
    <property type="molecule type" value="Genomic_DNA"/>
</dbReference>
<reference evidence="1 2" key="1">
    <citation type="submission" date="2016-05" db="EMBL/GenBank/DDBJ databases">
        <title>Single-cell genome of chain-forming Candidatus Thiomargarita nelsonii and comparison to other large sulfur-oxidizing bacteria.</title>
        <authorList>
            <person name="Winkel M."/>
            <person name="Salman V."/>
            <person name="Woyke T."/>
            <person name="Schulz-Vogt H."/>
            <person name="Richter M."/>
            <person name="Flood B."/>
            <person name="Bailey J."/>
            <person name="Amann R."/>
            <person name="Mussmann M."/>
        </authorList>
    </citation>
    <scope>NUCLEOTIDE SEQUENCE [LARGE SCALE GENOMIC DNA]</scope>
    <source>
        <strain evidence="1 2">THI036</strain>
    </source>
</reference>
<protein>
    <submittedName>
        <fullName evidence="1">Uncharacterized protein</fullName>
    </submittedName>
</protein>
<comment type="caution">
    <text evidence="1">The sequence shown here is derived from an EMBL/GenBank/DDBJ whole genome shotgun (WGS) entry which is preliminary data.</text>
</comment>
<proteinExistence type="predicted"/>
<evidence type="ECO:0000313" key="2">
    <source>
        <dbReference type="Proteomes" id="UP000076962"/>
    </source>
</evidence>
<keyword evidence="2" id="KW-1185">Reference proteome</keyword>
<accession>A0A176S2H8</accession>